<reference evidence="1" key="2">
    <citation type="journal article" date="2022" name="New Phytol.">
        <title>Evolutionary transition to the ectomycorrhizal habit in the genomes of a hyperdiverse lineage of mushroom-forming fungi.</title>
        <authorList>
            <person name="Looney B."/>
            <person name="Miyauchi S."/>
            <person name="Morin E."/>
            <person name="Drula E."/>
            <person name="Courty P.E."/>
            <person name="Kohler A."/>
            <person name="Kuo A."/>
            <person name="LaButti K."/>
            <person name="Pangilinan J."/>
            <person name="Lipzen A."/>
            <person name="Riley R."/>
            <person name="Andreopoulos W."/>
            <person name="He G."/>
            <person name="Johnson J."/>
            <person name="Nolan M."/>
            <person name="Tritt A."/>
            <person name="Barry K.W."/>
            <person name="Grigoriev I.V."/>
            <person name="Nagy L.G."/>
            <person name="Hibbett D."/>
            <person name="Henrissat B."/>
            <person name="Matheny P.B."/>
            <person name="Labbe J."/>
            <person name="Martin F.M."/>
        </authorList>
    </citation>
    <scope>NUCLEOTIDE SEQUENCE</scope>
    <source>
        <strain evidence="1">EC-137</strain>
    </source>
</reference>
<keyword evidence="2" id="KW-1185">Reference proteome</keyword>
<dbReference type="EMBL" id="MU273485">
    <property type="protein sequence ID" value="KAI0035402.1"/>
    <property type="molecule type" value="Genomic_DNA"/>
</dbReference>
<feature type="non-terminal residue" evidence="1">
    <location>
        <position position="1"/>
    </location>
</feature>
<accession>A0ACB8QUQ8</accession>
<name>A0ACB8QUQ8_9AGAM</name>
<proteinExistence type="predicted"/>
<reference evidence="1" key="1">
    <citation type="submission" date="2021-02" db="EMBL/GenBank/DDBJ databases">
        <authorList>
            <consortium name="DOE Joint Genome Institute"/>
            <person name="Ahrendt S."/>
            <person name="Looney B.P."/>
            <person name="Miyauchi S."/>
            <person name="Morin E."/>
            <person name="Drula E."/>
            <person name="Courty P.E."/>
            <person name="Chicoki N."/>
            <person name="Fauchery L."/>
            <person name="Kohler A."/>
            <person name="Kuo A."/>
            <person name="Labutti K."/>
            <person name="Pangilinan J."/>
            <person name="Lipzen A."/>
            <person name="Riley R."/>
            <person name="Andreopoulos W."/>
            <person name="He G."/>
            <person name="Johnson J."/>
            <person name="Barry K.W."/>
            <person name="Grigoriev I.V."/>
            <person name="Nagy L."/>
            <person name="Hibbett D."/>
            <person name="Henrissat B."/>
            <person name="Matheny P.B."/>
            <person name="Labbe J."/>
            <person name="Martin F."/>
        </authorList>
    </citation>
    <scope>NUCLEOTIDE SEQUENCE</scope>
    <source>
        <strain evidence="1">EC-137</strain>
    </source>
</reference>
<gene>
    <name evidence="1" type="ORF">K488DRAFT_43448</name>
</gene>
<organism evidence="1 2">
    <name type="scientific">Vararia minispora EC-137</name>
    <dbReference type="NCBI Taxonomy" id="1314806"/>
    <lineage>
        <taxon>Eukaryota</taxon>
        <taxon>Fungi</taxon>
        <taxon>Dikarya</taxon>
        <taxon>Basidiomycota</taxon>
        <taxon>Agaricomycotina</taxon>
        <taxon>Agaricomycetes</taxon>
        <taxon>Russulales</taxon>
        <taxon>Lachnocladiaceae</taxon>
        <taxon>Vararia</taxon>
    </lineage>
</organism>
<evidence type="ECO:0000313" key="2">
    <source>
        <dbReference type="Proteomes" id="UP000814128"/>
    </source>
</evidence>
<comment type="caution">
    <text evidence="1">The sequence shown here is derived from an EMBL/GenBank/DDBJ whole genome shotgun (WGS) entry which is preliminary data.</text>
</comment>
<sequence length="214" mass="24517">AEAAAVRFVRAHTRIPVPRVWAVVPWFGDYYLLMRRVRGIELTAVWPTLDSTVRERITTQVRGFIDQLRALRSPFGERICSATGGRVHDPRLPARHRGPFANEEAFNYVLRYFEPLANLPASVQEAHALVHAVVFTHGDVLPRNVMVDAAQPERVLALLDWDAAGWFPAHWEYRKARWTAESGLENSWVSRIVQPYVFEADADDYLARRFWAPG</sequence>
<protein>
    <submittedName>
        <fullName evidence="1">Kinase-like domain-containing protein</fullName>
    </submittedName>
</protein>
<evidence type="ECO:0000313" key="1">
    <source>
        <dbReference type="EMBL" id="KAI0035402.1"/>
    </source>
</evidence>
<dbReference type="Proteomes" id="UP000814128">
    <property type="component" value="Unassembled WGS sequence"/>
</dbReference>